<dbReference type="OrthoDB" id="9805228at2"/>
<evidence type="ECO:0000256" key="1">
    <source>
        <dbReference type="ARBA" id="ARBA00006817"/>
    </source>
</evidence>
<dbReference type="eggNOG" id="COG3832">
    <property type="taxonomic scope" value="Bacteria"/>
</dbReference>
<keyword evidence="4" id="KW-1185">Reference proteome</keyword>
<sequence length="166" mass="19247">MPLSANPLPVAERELVITRTFDAPRELVFKLWTDPKHAMHWWGPTHHPAVEMHMDVRIGGKWRNCLKSVEDGIEIWQYGVFKEIVPPSTLVFTFMWEQNRFLEHPTIETLVSITFEDRGDKTLMTMRQSPFHAIGDRDGHGEGWNSTFDRLADYVVQMVARDVQGS</sequence>
<dbReference type="AlphaFoldDB" id="B6JBK6"/>
<comment type="similarity">
    <text evidence="1">Belongs to the AHA1 family.</text>
</comment>
<accession>B6JBK6</accession>
<dbReference type="RefSeq" id="WP_012562576.1">
    <property type="nucleotide sequence ID" value="NC_011386.1"/>
</dbReference>
<organism evidence="3 4">
    <name type="scientific">Afipia carboxidovorans (strain ATCC 49405 / DSM 1227 / KCTC 32145 / OM5)</name>
    <name type="common">Oligotropha carboxidovorans</name>
    <dbReference type="NCBI Taxonomy" id="504832"/>
    <lineage>
        <taxon>Bacteria</taxon>
        <taxon>Pseudomonadati</taxon>
        <taxon>Pseudomonadota</taxon>
        <taxon>Alphaproteobacteria</taxon>
        <taxon>Hyphomicrobiales</taxon>
        <taxon>Nitrobacteraceae</taxon>
        <taxon>Afipia</taxon>
    </lineage>
</organism>
<evidence type="ECO:0000313" key="4">
    <source>
        <dbReference type="Proteomes" id="UP000007730"/>
    </source>
</evidence>
<dbReference type="Gene3D" id="3.30.530.20">
    <property type="match status" value="1"/>
</dbReference>
<dbReference type="EMBL" id="CP002826">
    <property type="protein sequence ID" value="AEI07260.1"/>
    <property type="molecule type" value="Genomic_DNA"/>
</dbReference>
<dbReference type="Proteomes" id="UP000007730">
    <property type="component" value="Chromosome"/>
</dbReference>
<dbReference type="Pfam" id="PF08327">
    <property type="entry name" value="AHSA1"/>
    <property type="match status" value="1"/>
</dbReference>
<dbReference type="STRING" id="504832.OCA5_c25650"/>
<evidence type="ECO:0000313" key="3">
    <source>
        <dbReference type="EMBL" id="AEI07260.1"/>
    </source>
</evidence>
<dbReference type="InterPro" id="IPR013538">
    <property type="entry name" value="ASHA1/2-like_C"/>
</dbReference>
<name>B6JBK6_AFIC5</name>
<proteinExistence type="inferred from homology"/>
<evidence type="ECO:0000259" key="2">
    <source>
        <dbReference type="Pfam" id="PF08327"/>
    </source>
</evidence>
<dbReference type="PATRIC" id="fig|504832.7.peg.2712"/>
<dbReference type="SUPFAM" id="SSF55961">
    <property type="entry name" value="Bet v1-like"/>
    <property type="match status" value="1"/>
</dbReference>
<feature type="domain" description="Activator of Hsp90 ATPase homologue 1/2-like C-terminal" evidence="2">
    <location>
        <begin position="22"/>
        <end position="155"/>
    </location>
</feature>
<dbReference type="InterPro" id="IPR023393">
    <property type="entry name" value="START-like_dom_sf"/>
</dbReference>
<reference evidence="3 4" key="1">
    <citation type="journal article" date="2011" name="J. Bacteriol.">
        <title>Complete genome sequences of the chemolithoautotrophic Oligotropha carboxidovorans strains OM4 and OM5.</title>
        <authorList>
            <person name="Volland S."/>
            <person name="Rachinger M."/>
            <person name="Strittmatter A."/>
            <person name="Daniel R."/>
            <person name="Gottschalk G."/>
            <person name="Meyer O."/>
        </authorList>
    </citation>
    <scope>NUCLEOTIDE SEQUENCE [LARGE SCALE GENOMIC DNA]</scope>
    <source>
        <strain evidence="4">ATCC 49405 / DSM 1227 / KCTC 32145 / OM5</strain>
    </source>
</reference>
<protein>
    <recommendedName>
        <fullName evidence="2">Activator of Hsp90 ATPase homologue 1/2-like C-terminal domain-containing protein</fullName>
    </recommendedName>
</protein>
<dbReference type="HOGENOM" id="CLU_108923_6_3_5"/>
<gene>
    <name evidence="3" type="ordered locus">OCA5_c25650</name>
</gene>
<dbReference type="KEGG" id="ocg:OCA5_c25650"/>
<dbReference type="KEGG" id="oca:OCAR_5415"/>